<gene>
    <name evidence="2" type="ORF">Rain11_1883</name>
</gene>
<keyword evidence="3" id="KW-1185">Reference proteome</keyword>
<comment type="caution">
    <text evidence="2">The sequence shown here is derived from an EMBL/GenBank/DDBJ whole genome shotgun (WGS) entry which is preliminary data.</text>
</comment>
<protein>
    <submittedName>
        <fullName evidence="2">Uncharacterized protein</fullName>
    </submittedName>
</protein>
<reference evidence="2 3" key="1">
    <citation type="submission" date="2017-06" db="EMBL/GenBank/DDBJ databases">
        <title>Raineya orbicola gen. nov., sp. nov. a slightly thermophilic bacterium of the phylum Bacteroidetes and the description of Raineyaceae fam. nov.</title>
        <authorList>
            <person name="Albuquerque L."/>
            <person name="Polonia A.R.M."/>
            <person name="Barroso C."/>
            <person name="Froufe H.J.C."/>
            <person name="Lage O."/>
            <person name="Lobo-Da-Cunha A."/>
            <person name="Egas C."/>
            <person name="Da Costa M.S."/>
        </authorList>
    </citation>
    <scope>NUCLEOTIDE SEQUENCE [LARGE SCALE GENOMIC DNA]</scope>
    <source>
        <strain evidence="2 3">SPSPC-11</strain>
    </source>
</reference>
<proteinExistence type="predicted"/>
<dbReference type="InterPro" id="IPR049211">
    <property type="entry name" value="DUF6814"/>
</dbReference>
<evidence type="ECO:0000313" key="3">
    <source>
        <dbReference type="Proteomes" id="UP000233387"/>
    </source>
</evidence>
<dbReference type="EMBL" id="NKXO01000029">
    <property type="protein sequence ID" value="PKQ67865.1"/>
    <property type="molecule type" value="Genomic_DNA"/>
</dbReference>
<dbReference type="Proteomes" id="UP000233387">
    <property type="component" value="Unassembled WGS sequence"/>
</dbReference>
<keyword evidence="1" id="KW-0472">Membrane</keyword>
<evidence type="ECO:0000256" key="1">
    <source>
        <dbReference type="SAM" id="Phobius"/>
    </source>
</evidence>
<evidence type="ECO:0000313" key="2">
    <source>
        <dbReference type="EMBL" id="PKQ67865.1"/>
    </source>
</evidence>
<accession>A0A2N3IC57</accession>
<sequence>MNALKKILGIVWLVLAPVLIVMMFNQLFTEIPALEKAIASGKKPASELQSTYLFWVITITIFVPIAFGLALFGYYSLKGEYDRTVMSSADL</sequence>
<keyword evidence="1" id="KW-0812">Transmembrane</keyword>
<dbReference type="OrthoDB" id="679529at2"/>
<organism evidence="2 3">
    <name type="scientific">Raineya orbicola</name>
    <dbReference type="NCBI Taxonomy" id="2016530"/>
    <lineage>
        <taxon>Bacteria</taxon>
        <taxon>Pseudomonadati</taxon>
        <taxon>Bacteroidota</taxon>
        <taxon>Cytophagia</taxon>
        <taxon>Cytophagales</taxon>
        <taxon>Raineyaceae</taxon>
        <taxon>Raineya</taxon>
    </lineage>
</organism>
<feature type="transmembrane region" description="Helical" evidence="1">
    <location>
        <begin position="7"/>
        <end position="28"/>
    </location>
</feature>
<feature type="transmembrane region" description="Helical" evidence="1">
    <location>
        <begin position="52"/>
        <end position="77"/>
    </location>
</feature>
<dbReference type="RefSeq" id="WP_101359150.1">
    <property type="nucleotide sequence ID" value="NZ_NKXO01000029.1"/>
</dbReference>
<name>A0A2N3IC57_9BACT</name>
<dbReference type="AlphaFoldDB" id="A0A2N3IC57"/>
<dbReference type="Pfam" id="PF20664">
    <property type="entry name" value="DUF6814"/>
    <property type="match status" value="1"/>
</dbReference>
<keyword evidence="1" id="KW-1133">Transmembrane helix</keyword>